<dbReference type="Proteomes" id="UP000248764">
    <property type="component" value="Unassembled WGS sequence"/>
</dbReference>
<dbReference type="Pfam" id="PF00532">
    <property type="entry name" value="Peripla_BP_1"/>
    <property type="match status" value="1"/>
</dbReference>
<feature type="domain" description="HTH lacI-type" evidence="5">
    <location>
        <begin position="16"/>
        <end position="70"/>
    </location>
</feature>
<dbReference type="SUPFAM" id="SSF47413">
    <property type="entry name" value="lambda repressor-like DNA-binding domains"/>
    <property type="match status" value="1"/>
</dbReference>
<dbReference type="Pfam" id="PF00356">
    <property type="entry name" value="LacI"/>
    <property type="match status" value="1"/>
</dbReference>
<protein>
    <submittedName>
        <fullName evidence="6">LacI family transcriptional regulator</fullName>
    </submittedName>
</protein>
<dbReference type="GO" id="GO:0000976">
    <property type="term" value="F:transcription cis-regulatory region binding"/>
    <property type="evidence" value="ECO:0007669"/>
    <property type="project" value="TreeGrafter"/>
</dbReference>
<dbReference type="InterPro" id="IPR028082">
    <property type="entry name" value="Peripla_BP_I"/>
</dbReference>
<dbReference type="PANTHER" id="PTHR30146">
    <property type="entry name" value="LACI-RELATED TRANSCRIPTIONAL REPRESSOR"/>
    <property type="match status" value="1"/>
</dbReference>
<keyword evidence="2" id="KW-0238">DNA-binding</keyword>
<reference evidence="6 7" key="1">
    <citation type="submission" date="2018-01" db="EMBL/GenBank/DDBJ databases">
        <title>Draft genome sequence of Jiangella sp. GTF31.</title>
        <authorList>
            <person name="Sahin N."/>
            <person name="Ay H."/>
            <person name="Saygin H."/>
        </authorList>
    </citation>
    <scope>NUCLEOTIDE SEQUENCE [LARGE SCALE GENOMIC DNA]</scope>
    <source>
        <strain evidence="6 7">GTF31</strain>
    </source>
</reference>
<evidence type="ECO:0000313" key="7">
    <source>
        <dbReference type="Proteomes" id="UP000248764"/>
    </source>
</evidence>
<name>A0A2W2BGE6_9ACTN</name>
<dbReference type="GO" id="GO:0003700">
    <property type="term" value="F:DNA-binding transcription factor activity"/>
    <property type="evidence" value="ECO:0007669"/>
    <property type="project" value="TreeGrafter"/>
</dbReference>
<proteinExistence type="predicted"/>
<accession>A0A2W2BGE6</accession>
<dbReference type="PRINTS" id="PR00036">
    <property type="entry name" value="HTHLACI"/>
</dbReference>
<evidence type="ECO:0000256" key="2">
    <source>
        <dbReference type="ARBA" id="ARBA00023125"/>
    </source>
</evidence>
<keyword evidence="7" id="KW-1185">Reference proteome</keyword>
<evidence type="ECO:0000256" key="1">
    <source>
        <dbReference type="ARBA" id="ARBA00023015"/>
    </source>
</evidence>
<dbReference type="Gene3D" id="3.40.50.2300">
    <property type="match status" value="2"/>
</dbReference>
<dbReference type="AlphaFoldDB" id="A0A2W2BGE6"/>
<dbReference type="PROSITE" id="PS00356">
    <property type="entry name" value="HTH_LACI_1"/>
    <property type="match status" value="1"/>
</dbReference>
<comment type="caution">
    <text evidence="6">The sequence shown here is derived from an EMBL/GenBank/DDBJ whole genome shotgun (WGS) entry which is preliminary data.</text>
</comment>
<evidence type="ECO:0000256" key="4">
    <source>
        <dbReference type="SAM" id="MobiDB-lite"/>
    </source>
</evidence>
<evidence type="ECO:0000259" key="5">
    <source>
        <dbReference type="PROSITE" id="PS50932"/>
    </source>
</evidence>
<evidence type="ECO:0000313" key="6">
    <source>
        <dbReference type="EMBL" id="PZF86265.1"/>
    </source>
</evidence>
<dbReference type="EMBL" id="POTW01000003">
    <property type="protein sequence ID" value="PZF86265.1"/>
    <property type="molecule type" value="Genomic_DNA"/>
</dbReference>
<dbReference type="InterPro" id="IPR001761">
    <property type="entry name" value="Peripla_BP/Lac1_sug-bd_dom"/>
</dbReference>
<dbReference type="PANTHER" id="PTHR30146:SF109">
    <property type="entry name" value="HTH-TYPE TRANSCRIPTIONAL REGULATOR GALS"/>
    <property type="match status" value="1"/>
</dbReference>
<feature type="region of interest" description="Disordered" evidence="4">
    <location>
        <begin position="1"/>
        <end position="20"/>
    </location>
</feature>
<sequence>MTGASAGRSASSRGRPTMNDVAREAGVSLKTVSRAVNGVPTLDPALAERVFAAIRTLGYRRNELAATLRSTASTATIGLIIGDMRNSFYSSVAAGTYEIAREHGTHLITASAEEQVELEQELALALCQRRVDGLLIFPAVGDQSYLQPEMDLGTSVVFLDRPGTGVSADSVRLDNVAAAHTLASMVLEEGHRRVGLLLDTLEVLTIRERLDGVRAAFEEAGMTLDDRLISTTAHDPEAATKATVAMLDLDDPPTAFIGKNNRAIIGIVDALVTRGARARVVGFDDFEMSRFLPRPVTLASFDVVELGRRGATRLFDRIAGSAGEPTTERLPFTIVQRGSYR</sequence>
<dbReference type="CDD" id="cd06267">
    <property type="entry name" value="PBP1_LacI_sugar_binding-like"/>
    <property type="match status" value="1"/>
</dbReference>
<gene>
    <name evidence="6" type="ORF">C1I92_01880</name>
</gene>
<dbReference type="SUPFAM" id="SSF53822">
    <property type="entry name" value="Periplasmic binding protein-like I"/>
    <property type="match status" value="1"/>
</dbReference>
<organism evidence="6 7">
    <name type="scientific">Jiangella anatolica</name>
    <dbReference type="NCBI Taxonomy" id="2670374"/>
    <lineage>
        <taxon>Bacteria</taxon>
        <taxon>Bacillati</taxon>
        <taxon>Actinomycetota</taxon>
        <taxon>Actinomycetes</taxon>
        <taxon>Jiangellales</taxon>
        <taxon>Jiangellaceae</taxon>
        <taxon>Jiangella</taxon>
    </lineage>
</organism>
<evidence type="ECO:0000256" key="3">
    <source>
        <dbReference type="ARBA" id="ARBA00023163"/>
    </source>
</evidence>
<dbReference type="CDD" id="cd01392">
    <property type="entry name" value="HTH_LacI"/>
    <property type="match status" value="1"/>
</dbReference>
<feature type="compositionally biased region" description="Low complexity" evidence="4">
    <location>
        <begin position="1"/>
        <end position="15"/>
    </location>
</feature>
<dbReference type="PROSITE" id="PS50932">
    <property type="entry name" value="HTH_LACI_2"/>
    <property type="match status" value="1"/>
</dbReference>
<keyword evidence="1" id="KW-0805">Transcription regulation</keyword>
<dbReference type="SMART" id="SM00354">
    <property type="entry name" value="HTH_LACI"/>
    <property type="match status" value="1"/>
</dbReference>
<dbReference type="InterPro" id="IPR000843">
    <property type="entry name" value="HTH_LacI"/>
</dbReference>
<dbReference type="Gene3D" id="1.10.260.40">
    <property type="entry name" value="lambda repressor-like DNA-binding domains"/>
    <property type="match status" value="1"/>
</dbReference>
<dbReference type="RefSeq" id="WP_111252957.1">
    <property type="nucleotide sequence ID" value="NZ_POTW01000003.1"/>
</dbReference>
<dbReference type="InterPro" id="IPR010982">
    <property type="entry name" value="Lambda_DNA-bd_dom_sf"/>
</dbReference>
<keyword evidence="3" id="KW-0804">Transcription</keyword>